<gene>
    <name evidence="6" type="ORF">RM190_01770</name>
</gene>
<feature type="domain" description="Nudix hydrolase" evidence="5">
    <location>
        <begin position="17"/>
        <end position="147"/>
    </location>
</feature>
<dbReference type="InterPro" id="IPR015797">
    <property type="entry name" value="NUDIX_hydrolase-like_dom_sf"/>
</dbReference>
<keyword evidence="2" id="KW-0479">Metal-binding</keyword>
<dbReference type="InterPro" id="IPR047198">
    <property type="entry name" value="DDP-like_NUDIX"/>
</dbReference>
<keyword evidence="3 6" id="KW-0378">Hydrolase</keyword>
<dbReference type="Gene3D" id="3.90.79.10">
    <property type="entry name" value="Nucleoside Triphosphate Pyrophosphohydrolase"/>
    <property type="match status" value="1"/>
</dbReference>
<dbReference type="GO" id="GO:0016787">
    <property type="term" value="F:hydrolase activity"/>
    <property type="evidence" value="ECO:0007669"/>
    <property type="project" value="UniProtKB-KW"/>
</dbReference>
<reference evidence="7" key="1">
    <citation type="submission" date="2023-07" db="EMBL/GenBank/DDBJ databases">
        <title>Characterization of two Paracoccaceae strains isolated from Phycosphere and proposal of Xinfangfangia lacusdiani sp. nov.</title>
        <authorList>
            <person name="Deng Y."/>
            <person name="Zhang Y.Q."/>
        </authorList>
    </citation>
    <scope>NUCLEOTIDE SEQUENCE [LARGE SCALE GENOMIC DNA]</scope>
    <source>
        <strain evidence="7">CPCC 101403</strain>
    </source>
</reference>
<organism evidence="6 7">
    <name type="scientific">Paracoccus broussonetiae</name>
    <dbReference type="NCBI Taxonomy" id="3075834"/>
    <lineage>
        <taxon>Bacteria</taxon>
        <taxon>Pseudomonadati</taxon>
        <taxon>Pseudomonadota</taxon>
        <taxon>Alphaproteobacteria</taxon>
        <taxon>Rhodobacterales</taxon>
        <taxon>Paracoccaceae</taxon>
        <taxon>Paracoccus</taxon>
    </lineage>
</organism>
<dbReference type="RefSeq" id="WP_311757659.1">
    <property type="nucleotide sequence ID" value="NZ_JAVRQI010000001.1"/>
</dbReference>
<keyword evidence="7" id="KW-1185">Reference proteome</keyword>
<protein>
    <submittedName>
        <fullName evidence="6">NUDIX hydrolase</fullName>
    </submittedName>
</protein>
<evidence type="ECO:0000256" key="3">
    <source>
        <dbReference type="ARBA" id="ARBA00022801"/>
    </source>
</evidence>
<dbReference type="PANTHER" id="PTHR12629:SF0">
    <property type="entry name" value="DIPHOSPHOINOSITOL-POLYPHOSPHATE DIPHOSPHATASE"/>
    <property type="match status" value="1"/>
</dbReference>
<dbReference type="EMBL" id="JAVRQI010000001">
    <property type="protein sequence ID" value="MDT1060564.1"/>
    <property type="molecule type" value="Genomic_DNA"/>
</dbReference>
<comment type="caution">
    <text evidence="6">The sequence shown here is derived from an EMBL/GenBank/DDBJ whole genome shotgun (WGS) entry which is preliminary data.</text>
</comment>
<dbReference type="SUPFAM" id="SSF55811">
    <property type="entry name" value="Nudix"/>
    <property type="match status" value="1"/>
</dbReference>
<keyword evidence="4" id="KW-0460">Magnesium</keyword>
<comment type="cofactor">
    <cofactor evidence="1">
        <name>Mg(2+)</name>
        <dbReference type="ChEBI" id="CHEBI:18420"/>
    </cofactor>
</comment>
<evidence type="ECO:0000256" key="4">
    <source>
        <dbReference type="ARBA" id="ARBA00022842"/>
    </source>
</evidence>
<evidence type="ECO:0000313" key="6">
    <source>
        <dbReference type="EMBL" id="MDT1060564.1"/>
    </source>
</evidence>
<dbReference type="Proteomes" id="UP001251085">
    <property type="component" value="Unassembled WGS sequence"/>
</dbReference>
<evidence type="ECO:0000256" key="2">
    <source>
        <dbReference type="ARBA" id="ARBA00022723"/>
    </source>
</evidence>
<dbReference type="PROSITE" id="PS51462">
    <property type="entry name" value="NUDIX"/>
    <property type="match status" value="1"/>
</dbReference>
<sequence>MRRSIRDRLTSLLGRKPPDMQVAALCRDSRSGRVLLVTSRGTGRWIVPKGWPMPGRSLADAALREAWEEAGVQGTVVQTAIGSYHYDKQQEQGFAIPVEVHVFAVEVDGLSEQFPEASQRRREWFAPVRAAELVAEAGLRKLLLALPASARSRT</sequence>
<proteinExistence type="predicted"/>
<dbReference type="Pfam" id="PF00293">
    <property type="entry name" value="NUDIX"/>
    <property type="match status" value="1"/>
</dbReference>
<evidence type="ECO:0000313" key="7">
    <source>
        <dbReference type="Proteomes" id="UP001251085"/>
    </source>
</evidence>
<dbReference type="PANTHER" id="PTHR12629">
    <property type="entry name" value="DIPHOSPHOINOSITOL POLYPHOSPHATE PHOSPHOHYDROLASE"/>
    <property type="match status" value="1"/>
</dbReference>
<accession>A0ABU3E8N0</accession>
<dbReference type="CDD" id="cd04666">
    <property type="entry name" value="NUDIX_DIPP2_like_Nudt4"/>
    <property type="match status" value="1"/>
</dbReference>
<name>A0ABU3E8N0_9RHOB</name>
<evidence type="ECO:0000259" key="5">
    <source>
        <dbReference type="PROSITE" id="PS51462"/>
    </source>
</evidence>
<evidence type="ECO:0000256" key="1">
    <source>
        <dbReference type="ARBA" id="ARBA00001946"/>
    </source>
</evidence>
<dbReference type="InterPro" id="IPR000086">
    <property type="entry name" value="NUDIX_hydrolase_dom"/>
</dbReference>